<dbReference type="PANTHER" id="PTHR30143">
    <property type="entry name" value="ACID HYDRATASE"/>
    <property type="match status" value="1"/>
</dbReference>
<protein>
    <submittedName>
        <fullName evidence="3">Fumarylacetoacetate hydrolase family protein</fullName>
    </submittedName>
</protein>
<dbReference type="SUPFAM" id="SSF56529">
    <property type="entry name" value="FAH"/>
    <property type="match status" value="1"/>
</dbReference>
<name>A0ABY9TP73_9GAMM</name>
<sequence>MTSNTTKLSQDENVIKAAENIRKAHETGIPCAPVRDLLAEQCLDSAYAVQQINRHHWQESGRRTVGVKAGLTSKTVQCQLGVAQPDFGVLYADMFIGDGETVAIDAVLQPKVEAEIALVLKTDIDVDNPTVVDIINATAYALPAIEIVGSRIADWNINIVDTIADNASSGLFVLGSKPVALADLDLRLCGMVMERRGEQVSTGAGQACLGNPLNAAVWLAKTFVENGTPLKAGDIILTGALGPMVQVAPGDVIDTRISGLGSVRVAFAENQSKDTSND</sequence>
<dbReference type="PANTHER" id="PTHR30143:SF0">
    <property type="entry name" value="2-KETO-4-PENTENOATE HYDRATASE"/>
    <property type="match status" value="1"/>
</dbReference>
<gene>
    <name evidence="3" type="ORF">RI845_05115</name>
</gene>
<proteinExistence type="predicted"/>
<keyword evidence="1" id="KW-0456">Lyase</keyword>
<keyword evidence="3" id="KW-0378">Hydrolase</keyword>
<dbReference type="RefSeq" id="WP_348388671.1">
    <property type="nucleotide sequence ID" value="NZ_CP134146.1"/>
</dbReference>
<evidence type="ECO:0000313" key="3">
    <source>
        <dbReference type="EMBL" id="WNC69529.1"/>
    </source>
</evidence>
<dbReference type="InterPro" id="IPR050772">
    <property type="entry name" value="Hydratase-Decarb/MhpD_sf"/>
</dbReference>
<dbReference type="Gene3D" id="3.90.850.10">
    <property type="entry name" value="Fumarylacetoacetase-like, C-terminal domain"/>
    <property type="match status" value="1"/>
</dbReference>
<dbReference type="InterPro" id="IPR036663">
    <property type="entry name" value="Fumarylacetoacetase_C_sf"/>
</dbReference>
<evidence type="ECO:0000259" key="2">
    <source>
        <dbReference type="Pfam" id="PF01557"/>
    </source>
</evidence>
<evidence type="ECO:0000256" key="1">
    <source>
        <dbReference type="ARBA" id="ARBA00023239"/>
    </source>
</evidence>
<reference evidence="4" key="1">
    <citation type="submission" date="2023-09" db="EMBL/GenBank/DDBJ databases">
        <authorList>
            <person name="Li S."/>
            <person name="Li X."/>
            <person name="Zhang C."/>
            <person name="Zhao Z."/>
        </authorList>
    </citation>
    <scope>NUCLEOTIDE SEQUENCE [LARGE SCALE GENOMIC DNA]</scope>
    <source>
        <strain evidence="4">SQ345</strain>
    </source>
</reference>
<feature type="domain" description="Fumarylacetoacetase-like C-terminal" evidence="2">
    <location>
        <begin position="82"/>
        <end position="265"/>
    </location>
</feature>
<evidence type="ECO:0000313" key="4">
    <source>
        <dbReference type="Proteomes" id="UP001248581"/>
    </source>
</evidence>
<dbReference type="GO" id="GO:0016787">
    <property type="term" value="F:hydrolase activity"/>
    <property type="evidence" value="ECO:0007669"/>
    <property type="project" value="UniProtKB-KW"/>
</dbReference>
<organism evidence="3 4">
    <name type="scientific">Thalassotalea nanhaiensis</name>
    <dbReference type="NCBI Taxonomy" id="3065648"/>
    <lineage>
        <taxon>Bacteria</taxon>
        <taxon>Pseudomonadati</taxon>
        <taxon>Pseudomonadota</taxon>
        <taxon>Gammaproteobacteria</taxon>
        <taxon>Alteromonadales</taxon>
        <taxon>Colwelliaceae</taxon>
        <taxon>Thalassotalea</taxon>
    </lineage>
</organism>
<dbReference type="EMBL" id="CP134146">
    <property type="protein sequence ID" value="WNC69529.1"/>
    <property type="molecule type" value="Genomic_DNA"/>
</dbReference>
<keyword evidence="4" id="KW-1185">Reference proteome</keyword>
<accession>A0ABY9TP73</accession>
<dbReference type="InterPro" id="IPR011234">
    <property type="entry name" value="Fumarylacetoacetase-like_C"/>
</dbReference>
<dbReference type="Proteomes" id="UP001248581">
    <property type="component" value="Chromosome"/>
</dbReference>
<dbReference type="Pfam" id="PF01557">
    <property type="entry name" value="FAA_hydrolase"/>
    <property type="match status" value="1"/>
</dbReference>